<feature type="domain" description="Endoplasmic reticulum vesicle transporter N-terminal" evidence="9">
    <location>
        <begin position="5"/>
        <end position="93"/>
    </location>
</feature>
<dbReference type="InterPro" id="IPR045888">
    <property type="entry name" value="Erv"/>
</dbReference>
<dbReference type="PANTHER" id="PTHR10984:SF25">
    <property type="entry name" value="ENDOPLASMIC RETICULUM-GOLGI INTERMEDIATE COMPARTMENT PROTEIN 3"/>
    <property type="match status" value="1"/>
</dbReference>
<dbReference type="STRING" id="157072.A0A024UWC2"/>
<evidence type="ECO:0000256" key="6">
    <source>
        <dbReference type="SAM" id="MobiDB-lite"/>
    </source>
</evidence>
<keyword evidence="4 7" id="KW-1133">Transmembrane helix</keyword>
<evidence type="ECO:0000256" key="3">
    <source>
        <dbReference type="ARBA" id="ARBA00022692"/>
    </source>
</evidence>
<sequence length="403" mass="44818">MWKSLKGLDAYPKTMEEFKVRTTQGGIISVVAIVLMVVLVISELNFHLMVDTVDKMYVDGERNVNLLINFDIDFPKMPCSIISVEHGDMQGRVHLDVIDNIHKIRLDTNGNSLGEMVKHEMGNALKEEHVKSHVDKGYYCGSCYAAGEPGDCCNTCDDVKKAYAIKNWAMPSMHSVSQCMNDELEGILNGTVNEGCRIFGHLVVAKVAGKFYFAPSRIFENGYLLDKDMLDLTFRSFDNTHKIKTLTFGDEYPNMKNPLNSRNKTLPADQRGAYQYFLKVVSTDYTFLNGDEIKSNQYSVTEHFLQMTPAGHKGLPSVSFAYDFSPIKFRIEQTQSGLLPFFTSICAIVGGVFTVRFVVRSLTPPPLDACLMRAGDGARGLGDAPALDQSNQEADASLESHDG</sequence>
<evidence type="ECO:0000313" key="10">
    <source>
        <dbReference type="EMBL" id="ETW10242.1"/>
    </source>
</evidence>
<evidence type="ECO:0000256" key="5">
    <source>
        <dbReference type="ARBA" id="ARBA00023136"/>
    </source>
</evidence>
<evidence type="ECO:0000259" key="8">
    <source>
        <dbReference type="Pfam" id="PF07970"/>
    </source>
</evidence>
<dbReference type="Pfam" id="PF07970">
    <property type="entry name" value="COPIIcoated_ERV"/>
    <property type="match status" value="1"/>
</dbReference>
<dbReference type="OrthoDB" id="270930at2759"/>
<evidence type="ECO:0000256" key="4">
    <source>
        <dbReference type="ARBA" id="ARBA00022989"/>
    </source>
</evidence>
<dbReference type="GO" id="GO:0030134">
    <property type="term" value="C:COPII-coated ER to Golgi transport vesicle"/>
    <property type="evidence" value="ECO:0007669"/>
    <property type="project" value="TreeGrafter"/>
</dbReference>
<name>A0A024UWC2_9STRA</name>
<dbReference type="GO" id="GO:0005783">
    <property type="term" value="C:endoplasmic reticulum"/>
    <property type="evidence" value="ECO:0007669"/>
    <property type="project" value="TreeGrafter"/>
</dbReference>
<evidence type="ECO:0008006" key="11">
    <source>
        <dbReference type="Google" id="ProtNLM"/>
    </source>
</evidence>
<organism evidence="10">
    <name type="scientific">Aphanomyces invadans</name>
    <dbReference type="NCBI Taxonomy" id="157072"/>
    <lineage>
        <taxon>Eukaryota</taxon>
        <taxon>Sar</taxon>
        <taxon>Stramenopiles</taxon>
        <taxon>Oomycota</taxon>
        <taxon>Saprolegniomycetes</taxon>
        <taxon>Saprolegniales</taxon>
        <taxon>Verrucalvaceae</taxon>
        <taxon>Aphanomyces</taxon>
    </lineage>
</organism>
<feature type="transmembrane region" description="Helical" evidence="7">
    <location>
        <begin position="25"/>
        <end position="46"/>
    </location>
</feature>
<dbReference type="GeneID" id="20077644"/>
<dbReference type="AlphaFoldDB" id="A0A024UWC2"/>
<gene>
    <name evidence="10" type="ORF">H310_00594</name>
</gene>
<dbReference type="PANTHER" id="PTHR10984">
    <property type="entry name" value="ENDOPLASMIC RETICULUM-GOLGI INTERMEDIATE COMPARTMENT PROTEIN"/>
    <property type="match status" value="1"/>
</dbReference>
<protein>
    <recommendedName>
        <fullName evidence="11">Endoplasmic reticulum vesicle transporter C-terminal domain-containing protein</fullName>
    </recommendedName>
</protein>
<dbReference type="GO" id="GO:0016020">
    <property type="term" value="C:membrane"/>
    <property type="evidence" value="ECO:0007669"/>
    <property type="project" value="UniProtKB-SubCell"/>
</dbReference>
<reference evidence="10" key="1">
    <citation type="submission" date="2013-12" db="EMBL/GenBank/DDBJ databases">
        <title>The Genome Sequence of Aphanomyces invadans NJM9701.</title>
        <authorList>
            <consortium name="The Broad Institute Genomics Platform"/>
            <person name="Russ C."/>
            <person name="Tyler B."/>
            <person name="van West P."/>
            <person name="Dieguez-Uribeondo J."/>
            <person name="Young S.K."/>
            <person name="Zeng Q."/>
            <person name="Gargeya S."/>
            <person name="Fitzgerald M."/>
            <person name="Abouelleil A."/>
            <person name="Alvarado L."/>
            <person name="Chapman S.B."/>
            <person name="Gainer-Dewar J."/>
            <person name="Goldberg J."/>
            <person name="Griggs A."/>
            <person name="Gujja S."/>
            <person name="Hansen M."/>
            <person name="Howarth C."/>
            <person name="Imamovic A."/>
            <person name="Ireland A."/>
            <person name="Larimer J."/>
            <person name="McCowan C."/>
            <person name="Murphy C."/>
            <person name="Pearson M."/>
            <person name="Poon T.W."/>
            <person name="Priest M."/>
            <person name="Roberts A."/>
            <person name="Saif S."/>
            <person name="Shea T."/>
            <person name="Sykes S."/>
            <person name="Wortman J."/>
            <person name="Nusbaum C."/>
            <person name="Birren B."/>
        </authorList>
    </citation>
    <scope>NUCLEOTIDE SEQUENCE [LARGE SCALE GENOMIC DNA]</scope>
    <source>
        <strain evidence="10">NJM9701</strain>
    </source>
</reference>
<evidence type="ECO:0000259" key="9">
    <source>
        <dbReference type="Pfam" id="PF13850"/>
    </source>
</evidence>
<evidence type="ECO:0000256" key="7">
    <source>
        <dbReference type="SAM" id="Phobius"/>
    </source>
</evidence>
<dbReference type="RefSeq" id="XP_008861653.1">
    <property type="nucleotide sequence ID" value="XM_008863431.1"/>
</dbReference>
<keyword evidence="5 7" id="KW-0472">Membrane</keyword>
<dbReference type="InterPro" id="IPR039542">
    <property type="entry name" value="Erv_N"/>
</dbReference>
<feature type="domain" description="Endoplasmic reticulum vesicle transporter C-terminal" evidence="8">
    <location>
        <begin position="143"/>
        <end position="356"/>
    </location>
</feature>
<dbReference type="EMBL" id="KI913952">
    <property type="protein sequence ID" value="ETW10242.1"/>
    <property type="molecule type" value="Genomic_DNA"/>
</dbReference>
<evidence type="ECO:0000256" key="1">
    <source>
        <dbReference type="ARBA" id="ARBA00004141"/>
    </source>
</evidence>
<feature type="region of interest" description="Disordered" evidence="6">
    <location>
        <begin position="382"/>
        <end position="403"/>
    </location>
</feature>
<dbReference type="InterPro" id="IPR012936">
    <property type="entry name" value="Erv_C"/>
</dbReference>
<accession>A0A024UWC2</accession>
<feature type="transmembrane region" description="Helical" evidence="7">
    <location>
        <begin position="338"/>
        <end position="359"/>
    </location>
</feature>
<dbReference type="Pfam" id="PF13850">
    <property type="entry name" value="ERGIC_N"/>
    <property type="match status" value="1"/>
</dbReference>
<dbReference type="VEuPathDB" id="FungiDB:H310_00594"/>
<dbReference type="eggNOG" id="KOG2667">
    <property type="taxonomic scope" value="Eukaryota"/>
</dbReference>
<comment type="similarity">
    <text evidence="2">Belongs to the ERGIC family.</text>
</comment>
<proteinExistence type="inferred from homology"/>
<comment type="subcellular location">
    <subcellularLocation>
        <location evidence="1">Membrane</location>
        <topology evidence="1">Multi-pass membrane protein</topology>
    </subcellularLocation>
</comment>
<keyword evidence="3 7" id="KW-0812">Transmembrane</keyword>
<evidence type="ECO:0000256" key="2">
    <source>
        <dbReference type="ARBA" id="ARBA00005648"/>
    </source>
</evidence>